<dbReference type="SFLD" id="SFLDG01129">
    <property type="entry name" value="C1.5:_HAD__Beta-PGM__Phosphata"/>
    <property type="match status" value="1"/>
</dbReference>
<gene>
    <name evidence="1" type="ORF">FHG85_03380</name>
</gene>
<proteinExistence type="predicted"/>
<dbReference type="GO" id="GO:0008253">
    <property type="term" value="F:5'-nucleotidase activity"/>
    <property type="evidence" value="ECO:0007669"/>
    <property type="project" value="InterPro"/>
</dbReference>
<dbReference type="AlphaFoldDB" id="A0A7D4CQE5"/>
<dbReference type="InterPro" id="IPR023198">
    <property type="entry name" value="PGP-like_dom2"/>
</dbReference>
<name>A0A7D4CQE5_9BACT</name>
<organism evidence="1 2">
    <name type="scientific">Tenuifilum thalassicum</name>
    <dbReference type="NCBI Taxonomy" id="2590900"/>
    <lineage>
        <taxon>Bacteria</taxon>
        <taxon>Pseudomonadati</taxon>
        <taxon>Bacteroidota</taxon>
        <taxon>Bacteroidia</taxon>
        <taxon>Bacteroidales</taxon>
        <taxon>Tenuifilaceae</taxon>
        <taxon>Tenuifilum</taxon>
    </lineage>
</organism>
<dbReference type="InterPro" id="IPR006439">
    <property type="entry name" value="HAD-SF_hydro_IA"/>
</dbReference>
<dbReference type="Gene3D" id="1.10.150.240">
    <property type="entry name" value="Putative phosphatase, domain 2"/>
    <property type="match status" value="1"/>
</dbReference>
<dbReference type="Gene3D" id="3.40.50.1000">
    <property type="entry name" value="HAD superfamily/HAD-like"/>
    <property type="match status" value="1"/>
</dbReference>
<evidence type="ECO:0000313" key="2">
    <source>
        <dbReference type="Proteomes" id="UP000500961"/>
    </source>
</evidence>
<dbReference type="InterPro" id="IPR023214">
    <property type="entry name" value="HAD_sf"/>
</dbReference>
<sequence length="238" mass="28160">MILNFFFKHNAYKHIFFDLDRTLWDFEQNMRDALAEIFVNRKLDIAFPDKDTFIECYNRNNHYLWDKYLKGELTKDVLRYKRFDITLKEYGINNKELAKTIGEEYLEIMPLKTALIPGTHEVLEYLAPKYNLHILSNGFKEVQLPKLKRCKIDHYFEWVITSEHSGYHKPDKRAFGYALSKANAKKSESIMVGDDYEVDIMGAKKFGIDQIYFSPKNSKSNSKATFVVERLDEIKKIL</sequence>
<dbReference type="Proteomes" id="UP000500961">
    <property type="component" value="Chromosome"/>
</dbReference>
<dbReference type="InterPro" id="IPR052550">
    <property type="entry name" value="Pyrimidine_5'-ntase_YjjG"/>
</dbReference>
<dbReference type="KEGG" id="ttz:FHG85_03380"/>
<evidence type="ECO:0000313" key="1">
    <source>
        <dbReference type="EMBL" id="QKG79345.1"/>
    </source>
</evidence>
<accession>A0A7D4CQE5</accession>
<dbReference type="SUPFAM" id="SSF56784">
    <property type="entry name" value="HAD-like"/>
    <property type="match status" value="1"/>
</dbReference>
<dbReference type="PANTHER" id="PTHR47478">
    <property type="match status" value="1"/>
</dbReference>
<dbReference type="SFLD" id="SFLDG01135">
    <property type="entry name" value="C1.5.6:_HAD__Beta-PGM__Phospha"/>
    <property type="match status" value="1"/>
</dbReference>
<dbReference type="InterPro" id="IPR036412">
    <property type="entry name" value="HAD-like_sf"/>
</dbReference>
<dbReference type="SFLD" id="SFLDS00003">
    <property type="entry name" value="Haloacid_Dehalogenase"/>
    <property type="match status" value="1"/>
</dbReference>
<dbReference type="Pfam" id="PF13419">
    <property type="entry name" value="HAD_2"/>
    <property type="match status" value="1"/>
</dbReference>
<dbReference type="NCBIfam" id="TIGR02254">
    <property type="entry name" value="YjjG_YfnB"/>
    <property type="match status" value="1"/>
</dbReference>
<dbReference type="NCBIfam" id="TIGR01549">
    <property type="entry name" value="HAD-SF-IA-v1"/>
    <property type="match status" value="1"/>
</dbReference>
<protein>
    <submittedName>
        <fullName evidence="1">Noncanonical pyrimidine nucleotidase, YjjG family</fullName>
    </submittedName>
</protein>
<keyword evidence="2" id="KW-1185">Reference proteome</keyword>
<dbReference type="PANTHER" id="PTHR47478:SF1">
    <property type="entry name" value="PYRIMIDINE 5'-NUCLEOTIDASE YJJG"/>
    <property type="match status" value="1"/>
</dbReference>
<dbReference type="InterPro" id="IPR041492">
    <property type="entry name" value="HAD_2"/>
</dbReference>
<dbReference type="NCBIfam" id="TIGR01509">
    <property type="entry name" value="HAD-SF-IA-v3"/>
    <property type="match status" value="1"/>
</dbReference>
<reference evidence="1 2" key="1">
    <citation type="submission" date="2019-07" db="EMBL/GenBank/DDBJ databases">
        <title>Thalassofilum flectens gen. nov., sp. nov., a novel moderate thermophilic anaerobe from a shallow sea hot spring in Kunashir Island (Russia), representing a new family in the order Bacteroidales, and proposal of Thalassofilacea fam. nov.</title>
        <authorList>
            <person name="Kochetkova T.V."/>
            <person name="Podosokorskaya O.A."/>
            <person name="Novikov A."/>
            <person name="Elcheninov A.G."/>
            <person name="Toshchakov S.V."/>
            <person name="Kublanov I.V."/>
        </authorList>
    </citation>
    <scope>NUCLEOTIDE SEQUENCE [LARGE SCALE GENOMIC DNA]</scope>
    <source>
        <strain evidence="1 2">38-H</strain>
    </source>
</reference>
<dbReference type="RefSeq" id="WP_173073002.1">
    <property type="nucleotide sequence ID" value="NZ_CP041345.1"/>
</dbReference>
<dbReference type="EMBL" id="CP041345">
    <property type="protein sequence ID" value="QKG79345.1"/>
    <property type="molecule type" value="Genomic_DNA"/>
</dbReference>
<dbReference type="InterPro" id="IPR011951">
    <property type="entry name" value="HAD-SF_hydro_IA_YjjG/PynA"/>
</dbReference>